<feature type="transmembrane region" description="Helical" evidence="1">
    <location>
        <begin position="390"/>
        <end position="406"/>
    </location>
</feature>
<feature type="transmembrane region" description="Helical" evidence="1">
    <location>
        <begin position="238"/>
        <end position="255"/>
    </location>
</feature>
<dbReference type="RefSeq" id="WP_092605384.1">
    <property type="nucleotide sequence ID" value="NZ_FMYF01000001.1"/>
</dbReference>
<keyword evidence="1" id="KW-1133">Transmembrane helix</keyword>
<keyword evidence="1" id="KW-0472">Membrane</keyword>
<evidence type="ECO:0000313" key="3">
    <source>
        <dbReference type="Proteomes" id="UP000199086"/>
    </source>
</evidence>
<dbReference type="AlphaFoldDB" id="A0A1G6GD36"/>
<organism evidence="2 3">
    <name type="scientific">Raineyella antarctica</name>
    <dbReference type="NCBI Taxonomy" id="1577474"/>
    <lineage>
        <taxon>Bacteria</taxon>
        <taxon>Bacillati</taxon>
        <taxon>Actinomycetota</taxon>
        <taxon>Actinomycetes</taxon>
        <taxon>Propionibacteriales</taxon>
        <taxon>Propionibacteriaceae</taxon>
        <taxon>Raineyella</taxon>
    </lineage>
</organism>
<feature type="transmembrane region" description="Helical" evidence="1">
    <location>
        <begin position="140"/>
        <end position="160"/>
    </location>
</feature>
<feature type="transmembrane region" description="Helical" evidence="1">
    <location>
        <begin position="463"/>
        <end position="482"/>
    </location>
</feature>
<name>A0A1G6GD36_9ACTN</name>
<feature type="transmembrane region" description="Helical" evidence="1">
    <location>
        <begin position="330"/>
        <end position="350"/>
    </location>
</feature>
<feature type="transmembrane region" description="Helical" evidence="1">
    <location>
        <begin position="357"/>
        <end position="378"/>
    </location>
</feature>
<keyword evidence="1" id="KW-0812">Transmembrane</keyword>
<keyword evidence="3" id="KW-1185">Reference proteome</keyword>
<feature type="transmembrane region" description="Helical" evidence="1">
    <location>
        <begin position="192"/>
        <end position="208"/>
    </location>
</feature>
<proteinExistence type="predicted"/>
<dbReference type="OrthoDB" id="3266966at2"/>
<dbReference type="EMBL" id="FMYF01000001">
    <property type="protein sequence ID" value="SDB79880.1"/>
    <property type="molecule type" value="Genomic_DNA"/>
</dbReference>
<gene>
    <name evidence="2" type="ORF">GA0111570_101151</name>
</gene>
<feature type="transmembrane region" description="Helical" evidence="1">
    <location>
        <begin position="169"/>
        <end position="186"/>
    </location>
</feature>
<evidence type="ECO:0000313" key="2">
    <source>
        <dbReference type="EMBL" id="SDB79880.1"/>
    </source>
</evidence>
<dbReference type="Pfam" id="PF09913">
    <property type="entry name" value="DUF2142"/>
    <property type="match status" value="1"/>
</dbReference>
<dbReference type="Proteomes" id="UP000199086">
    <property type="component" value="Unassembled WGS sequence"/>
</dbReference>
<sequence>MDKKIALISFLSNRKDGFTAVLLIVATLTVGLAWVLASPVGSSPDEDYHMGSIWCPPPVESSGCRTGVDAEGASGVYVPALVRDASKCYAFHAEISAACMSGIPSDGLVLTTRVDHGEYPPYYYRFMHIFVGPDVTRSILVMRVVNVVLAVAASSVALLISSGVERRRWAAAIALSVVPLGLFLIASVNPSSWAVTGIAVLVLAMDALLKASKRLALSVASLTVMGGAVMAAGARVDGALYVILTLVVMSIVHGVRSYSVRSRILAPVLAAAFAGWSFLNAGSGGFSVTSGVAASESPFNVLYRNILELPNFLLRLYSDLGWLDTSMPPLVRVTMGFLAATMVMIGITQLNLRKSVALLIAGGAIVMLPLIVAQRGLVLLSAVDYPQPRYVLPLAAVLLFVALAPGRASVVIARPQRVSMYLLLVGAHSLALLTNIRRYTSGVGGGASLSNVQWWWPAGPGPFTLWGLASLAFAIAALVLLMSHDPVAVSSEARLAPKPRRALSTPIVLPNARGGEAVLNIAAVSTVKDVAPDGGDPRPLGPGVA</sequence>
<accession>A0A1G6GD36</accession>
<protein>
    <submittedName>
        <fullName evidence="2">Predicted membrane protein</fullName>
    </submittedName>
</protein>
<dbReference type="InterPro" id="IPR018674">
    <property type="entry name" value="DUF2142_membrane"/>
</dbReference>
<reference evidence="2 3" key="1">
    <citation type="submission" date="2016-06" db="EMBL/GenBank/DDBJ databases">
        <authorList>
            <person name="Olsen C.W."/>
            <person name="Carey S."/>
            <person name="Hinshaw L."/>
            <person name="Karasin A.I."/>
        </authorList>
    </citation>
    <scope>NUCLEOTIDE SEQUENCE [LARGE SCALE GENOMIC DNA]</scope>
    <source>
        <strain evidence="2 3">LZ-22</strain>
    </source>
</reference>
<feature type="transmembrane region" description="Helical" evidence="1">
    <location>
        <begin position="215"/>
        <end position="232"/>
    </location>
</feature>
<feature type="transmembrane region" description="Helical" evidence="1">
    <location>
        <begin position="418"/>
        <end position="436"/>
    </location>
</feature>
<feature type="transmembrane region" description="Helical" evidence="1">
    <location>
        <begin position="20"/>
        <end position="37"/>
    </location>
</feature>
<dbReference type="STRING" id="1577474.GA0111570_101151"/>
<evidence type="ECO:0000256" key="1">
    <source>
        <dbReference type="SAM" id="Phobius"/>
    </source>
</evidence>